<dbReference type="AlphaFoldDB" id="A0A2S5CMV8"/>
<sequence length="948" mass="99307">MSSVIPILTVADALVFAKTSTSPFIVQDSSANIGANADALVKLAGQLLEIDDTDTNGITTNAADFLALAPKIPWYHKTYFNIQDNSQAINSALAAPLYYNINSLILPDNSVIAFSHAKGGGMIVIRANQAAKLVAEGVNINVNVFDSSANITANADGLAKLLAMSNSHFGAIYSTDGATIYTTATDFIALATHRIFNQSSTGSSVVLLNIKDTVAAINATVFTANFSVINSLILPDGTVIPSNLSATYLGQVYPYSASMDLTAQSAVSLAHEGITSLPITVSDSSVNISANADVLAALGSQLIEILDSDTDGLTTTAATYSALVGKTFVEGASYAYRMEYFNIKDTPQNINAFAATLNQQGTFSSLILPDGSVLHAMNVPFSFPIAPAFFDAADAIKLYQEGITALSVAVYDSSANISANADALVQIGGQLVKLEATDTNGITANVADFLALAPKIDAYFNIEDSVQAINAHAADLLAFSYQINSLTLPDGSVYQGDNQNSDHALYFNAADTVKLVQEGIKLPINVIDSADNISANANTLAKMGAQLVSVVVSDIFQPITVNAADFIVLAPKNAGFNVYFSIKDSVANINAHAAKMAAHVSQVDSLILSDGVVIESSHFFPPLGWPTTEMDAQNAAKLTQEGITAISVDVQDFSSNISVNAHALAQLGKHLVSLNVIYDETPITINTADFFALVPKALIDSSNTLYVTINDTAQHIAASLNQLQTLEGQIDGITFTDSGTPTLAITAKQYTHDSATLAKLSTAYHLSLNGETAAHVAQAAADSHVTAIAVTDTAAHVYAKLNDLASHADKLSGITLTDAGTPTLTLNGLQAAHSMAVLDAISSPYLLSIKASANAINNLDLSGVQNAQIELEPTLLKIPLVVNTHINSLNLSLIDLSGDTINETAYGPSGVELDIIHNGATVGQLFFAHNTSADLQLLGVDPTIIHVL</sequence>
<protein>
    <submittedName>
        <fullName evidence="1">Uncharacterized protein</fullName>
    </submittedName>
</protein>
<dbReference type="Proteomes" id="UP000237423">
    <property type="component" value="Unassembled WGS sequence"/>
</dbReference>
<name>A0A2S5CMV8_9GAMM</name>
<reference evidence="1 2" key="1">
    <citation type="submission" date="2017-11" db="EMBL/GenBank/DDBJ databases">
        <title>Draft Genome Sequence of Methylobacter psychrotolerans Sph1T, an Obligate Methanotroph from Low-Temperature Environments.</title>
        <authorList>
            <person name="Oshkin I.Y."/>
            <person name="Miroshnikov K."/>
            <person name="Belova S.E."/>
            <person name="Korzhenkov A."/>
            <person name="Toshchakov S.V."/>
            <person name="Dedysh S.N."/>
        </authorList>
    </citation>
    <scope>NUCLEOTIDE SEQUENCE [LARGE SCALE GENOMIC DNA]</scope>
    <source>
        <strain evidence="1 2">Sph1</strain>
    </source>
</reference>
<organism evidence="1 2">
    <name type="scientific">Methylovulum psychrotolerans</name>
    <dbReference type="NCBI Taxonomy" id="1704499"/>
    <lineage>
        <taxon>Bacteria</taxon>
        <taxon>Pseudomonadati</taxon>
        <taxon>Pseudomonadota</taxon>
        <taxon>Gammaproteobacteria</taxon>
        <taxon>Methylococcales</taxon>
        <taxon>Methylococcaceae</taxon>
        <taxon>Methylovulum</taxon>
    </lineage>
</organism>
<evidence type="ECO:0000313" key="1">
    <source>
        <dbReference type="EMBL" id="POZ52151.1"/>
    </source>
</evidence>
<dbReference type="RefSeq" id="WP_103973904.1">
    <property type="nucleotide sequence ID" value="NZ_PGFZ01000003.1"/>
</dbReference>
<evidence type="ECO:0000313" key="2">
    <source>
        <dbReference type="Proteomes" id="UP000237423"/>
    </source>
</evidence>
<proteinExistence type="predicted"/>
<gene>
    <name evidence="1" type="ORF">AADEFJLK_01621</name>
</gene>
<dbReference type="EMBL" id="PGFZ01000003">
    <property type="protein sequence ID" value="POZ52151.1"/>
    <property type="molecule type" value="Genomic_DNA"/>
</dbReference>
<comment type="caution">
    <text evidence="1">The sequence shown here is derived from an EMBL/GenBank/DDBJ whole genome shotgun (WGS) entry which is preliminary data.</text>
</comment>
<accession>A0A2S5CMV8</accession>